<dbReference type="SUPFAM" id="SSF53335">
    <property type="entry name" value="S-adenosyl-L-methionine-dependent methyltransferases"/>
    <property type="match status" value="1"/>
</dbReference>
<dbReference type="SUPFAM" id="SSF55174">
    <property type="entry name" value="Alpha-L RNA-binding motif"/>
    <property type="match status" value="1"/>
</dbReference>
<sequence length="264" mass="27435">MSGRLDTELVARGLARSRGHAQELIDAGRVMVAGRPAVKAATAVPDEVSIEVSMAGPVWVSRGAEKLCAAFAAWGPQGLTAHGKRCIDVGASTGGFTQVLLHEGAASVVALDVGHGQLAAVVADDPRVEERSGRTVRGLDPKDVRGPFALLVADLSFISLTLVLPTLATLVEEDGDAVLLVKPQFEVGRERLGKNGVVRSAGDRALAVAAVARAARSTGLTVLGLTRSPLRGGAGNVEYLLWLTRREVPGLGWEAVMAAADRIS</sequence>
<dbReference type="InterPro" id="IPR029063">
    <property type="entry name" value="SAM-dependent_MTases_sf"/>
</dbReference>
<protein>
    <submittedName>
        <fullName evidence="5">Putative membrane protein</fullName>
    </submittedName>
</protein>
<dbReference type="GO" id="GO:0032259">
    <property type="term" value="P:methylation"/>
    <property type="evidence" value="ECO:0007669"/>
    <property type="project" value="InterPro"/>
</dbReference>
<gene>
    <name evidence="5" type="ORF">BN12_2530004</name>
</gene>
<dbReference type="GO" id="GO:0003723">
    <property type="term" value="F:RNA binding"/>
    <property type="evidence" value="ECO:0007669"/>
    <property type="project" value="UniProtKB-KW"/>
</dbReference>
<dbReference type="AlphaFoldDB" id="A0A077M1L7"/>
<dbReference type="InterPro" id="IPR047048">
    <property type="entry name" value="TlyA"/>
</dbReference>
<evidence type="ECO:0000256" key="1">
    <source>
        <dbReference type="ARBA" id="ARBA00022884"/>
    </source>
</evidence>
<dbReference type="Pfam" id="PF01728">
    <property type="entry name" value="FtsJ"/>
    <property type="match status" value="1"/>
</dbReference>
<name>A0A077M1L7_9MICO</name>
<feature type="domain" description="RNA-binding S4" evidence="4">
    <location>
        <begin position="3"/>
        <end position="68"/>
    </location>
</feature>
<dbReference type="RefSeq" id="WP_048555059.1">
    <property type="nucleotide sequence ID" value="NZ_HF570958.1"/>
</dbReference>
<accession>A0A077M1L7</accession>
<dbReference type="InterPro" id="IPR002877">
    <property type="entry name" value="RNA_MeTrfase_FtsJ_dom"/>
</dbReference>
<dbReference type="Gene3D" id="3.10.290.10">
    <property type="entry name" value="RNA-binding S4 domain"/>
    <property type="match status" value="1"/>
</dbReference>
<dbReference type="EMBL" id="CAJB01000172">
    <property type="protein sequence ID" value="CCH78115.1"/>
    <property type="molecule type" value="Genomic_DNA"/>
</dbReference>
<dbReference type="PANTHER" id="PTHR32319:SF0">
    <property type="entry name" value="BACTERIAL HEMOLYSIN-LIKE PROTEIN"/>
    <property type="match status" value="1"/>
</dbReference>
<dbReference type="InterPro" id="IPR036986">
    <property type="entry name" value="S4_RNA-bd_sf"/>
</dbReference>
<comment type="caution">
    <text evidence="5">The sequence shown here is derived from an EMBL/GenBank/DDBJ whole genome shotgun (WGS) entry which is preliminary data.</text>
</comment>
<dbReference type="CDD" id="cd00165">
    <property type="entry name" value="S4"/>
    <property type="match status" value="1"/>
</dbReference>
<dbReference type="Proteomes" id="UP000035721">
    <property type="component" value="Unassembled WGS sequence"/>
</dbReference>
<dbReference type="InterPro" id="IPR002942">
    <property type="entry name" value="S4_RNA-bd"/>
</dbReference>
<comment type="similarity">
    <text evidence="2">Belongs to the TlyA family.</text>
</comment>
<dbReference type="InterPro" id="IPR004538">
    <property type="entry name" value="Hemolysin_A/TlyA"/>
</dbReference>
<evidence type="ECO:0000256" key="3">
    <source>
        <dbReference type="PROSITE-ProRule" id="PRU00182"/>
    </source>
</evidence>
<reference evidence="5 6" key="1">
    <citation type="journal article" date="2013" name="ISME J.">
        <title>A metabolic model for members of the genus Tetrasphaera involved in enhanced biological phosphorus removal.</title>
        <authorList>
            <person name="Kristiansen R."/>
            <person name="Nguyen H.T.T."/>
            <person name="Saunders A.M."/>
            <person name="Nielsen J.L."/>
            <person name="Wimmer R."/>
            <person name="Le V.Q."/>
            <person name="McIlroy S.J."/>
            <person name="Petrovski S."/>
            <person name="Seviour R.J."/>
            <person name="Calteau A."/>
            <person name="Nielsen K.L."/>
            <person name="Nielsen P.H."/>
        </authorList>
    </citation>
    <scope>NUCLEOTIDE SEQUENCE [LARGE SCALE GENOMIC DNA]</scope>
    <source>
        <strain evidence="5 6">T1-X7</strain>
    </source>
</reference>
<proteinExistence type="inferred from homology"/>
<dbReference type="GO" id="GO:0008168">
    <property type="term" value="F:methyltransferase activity"/>
    <property type="evidence" value="ECO:0007669"/>
    <property type="project" value="InterPro"/>
</dbReference>
<organism evidence="5 6">
    <name type="scientific">Nostocoides japonicum T1-X7</name>
    <dbReference type="NCBI Taxonomy" id="1194083"/>
    <lineage>
        <taxon>Bacteria</taxon>
        <taxon>Bacillati</taxon>
        <taxon>Actinomycetota</taxon>
        <taxon>Actinomycetes</taxon>
        <taxon>Micrococcales</taxon>
        <taxon>Intrasporangiaceae</taxon>
        <taxon>Nostocoides</taxon>
    </lineage>
</organism>
<keyword evidence="1 3" id="KW-0694">RNA-binding</keyword>
<dbReference type="PIRSF" id="PIRSF005578">
    <property type="entry name" value="TlyA"/>
    <property type="match status" value="1"/>
</dbReference>
<keyword evidence="6" id="KW-1185">Reference proteome</keyword>
<evidence type="ECO:0000313" key="5">
    <source>
        <dbReference type="EMBL" id="CCH78115.1"/>
    </source>
</evidence>
<dbReference type="STRING" id="1194083.BN12_2530004"/>
<evidence type="ECO:0000313" key="6">
    <source>
        <dbReference type="Proteomes" id="UP000035721"/>
    </source>
</evidence>
<dbReference type="OrthoDB" id="9784736at2"/>
<evidence type="ECO:0000259" key="4">
    <source>
        <dbReference type="SMART" id="SM00363"/>
    </source>
</evidence>
<evidence type="ECO:0000256" key="2">
    <source>
        <dbReference type="ARBA" id="ARBA00029460"/>
    </source>
</evidence>
<dbReference type="Gene3D" id="3.40.50.150">
    <property type="entry name" value="Vaccinia Virus protein VP39"/>
    <property type="match status" value="1"/>
</dbReference>
<dbReference type="SMART" id="SM00363">
    <property type="entry name" value="S4"/>
    <property type="match status" value="1"/>
</dbReference>
<dbReference type="PANTHER" id="PTHR32319">
    <property type="entry name" value="BACTERIAL HEMOLYSIN-LIKE PROTEIN"/>
    <property type="match status" value="1"/>
</dbReference>
<dbReference type="Pfam" id="PF01479">
    <property type="entry name" value="S4"/>
    <property type="match status" value="1"/>
</dbReference>
<dbReference type="PROSITE" id="PS50889">
    <property type="entry name" value="S4"/>
    <property type="match status" value="1"/>
</dbReference>